<dbReference type="AlphaFoldDB" id="A0A9Q0QP34"/>
<evidence type="ECO:0000313" key="3">
    <source>
        <dbReference type="Proteomes" id="UP001141806"/>
    </source>
</evidence>
<dbReference type="EMBL" id="JAMYWD010000007">
    <property type="protein sequence ID" value="KAJ4966760.1"/>
    <property type="molecule type" value="Genomic_DNA"/>
</dbReference>
<dbReference type="Proteomes" id="UP001141806">
    <property type="component" value="Unassembled WGS sequence"/>
</dbReference>
<reference evidence="2" key="1">
    <citation type="journal article" date="2023" name="Plant J.">
        <title>The genome of the king protea, Protea cynaroides.</title>
        <authorList>
            <person name="Chang J."/>
            <person name="Duong T.A."/>
            <person name="Schoeman C."/>
            <person name="Ma X."/>
            <person name="Roodt D."/>
            <person name="Barker N."/>
            <person name="Li Z."/>
            <person name="Van de Peer Y."/>
            <person name="Mizrachi E."/>
        </authorList>
    </citation>
    <scope>NUCLEOTIDE SEQUENCE</scope>
    <source>
        <tissue evidence="2">Young leaves</tissue>
    </source>
</reference>
<keyword evidence="3" id="KW-1185">Reference proteome</keyword>
<protein>
    <submittedName>
        <fullName evidence="2">Uncharacterized protein</fullName>
    </submittedName>
</protein>
<evidence type="ECO:0000313" key="2">
    <source>
        <dbReference type="EMBL" id="KAJ4966760.1"/>
    </source>
</evidence>
<feature type="region of interest" description="Disordered" evidence="1">
    <location>
        <begin position="72"/>
        <end position="91"/>
    </location>
</feature>
<sequence>MKIWQEKISYGLVKLDTVKTTLHTWRLGSGGSSLDASIDPAQVTPVVTESGKEIIELGFVLASVGTGLHMGGDGEGKGGIPIRDDGAARGREDRAPTAEIVNHGVEFGATLIAFLDDEAMGHTDYKIHMSSNIEPVRF</sequence>
<accession>A0A9Q0QP34</accession>
<proteinExistence type="predicted"/>
<name>A0A9Q0QP34_9MAGN</name>
<gene>
    <name evidence="2" type="ORF">NE237_018609</name>
</gene>
<comment type="caution">
    <text evidence="2">The sequence shown here is derived from an EMBL/GenBank/DDBJ whole genome shotgun (WGS) entry which is preliminary data.</text>
</comment>
<organism evidence="2 3">
    <name type="scientific">Protea cynaroides</name>
    <dbReference type="NCBI Taxonomy" id="273540"/>
    <lineage>
        <taxon>Eukaryota</taxon>
        <taxon>Viridiplantae</taxon>
        <taxon>Streptophyta</taxon>
        <taxon>Embryophyta</taxon>
        <taxon>Tracheophyta</taxon>
        <taxon>Spermatophyta</taxon>
        <taxon>Magnoliopsida</taxon>
        <taxon>Proteales</taxon>
        <taxon>Proteaceae</taxon>
        <taxon>Protea</taxon>
    </lineage>
</organism>
<evidence type="ECO:0000256" key="1">
    <source>
        <dbReference type="SAM" id="MobiDB-lite"/>
    </source>
</evidence>